<feature type="region of interest" description="Disordered" evidence="1">
    <location>
        <begin position="1"/>
        <end position="29"/>
    </location>
</feature>
<feature type="compositionally biased region" description="Basic and acidic residues" evidence="1">
    <location>
        <begin position="1"/>
        <end position="10"/>
    </location>
</feature>
<dbReference type="EMBL" id="KV745040">
    <property type="protein sequence ID" value="OCK78783.1"/>
    <property type="molecule type" value="Genomic_DNA"/>
</dbReference>
<accession>A0A8E2JDU0</accession>
<feature type="compositionally biased region" description="Polar residues" evidence="1">
    <location>
        <begin position="13"/>
        <end position="22"/>
    </location>
</feature>
<dbReference type="Proteomes" id="UP000250266">
    <property type="component" value="Unassembled WGS sequence"/>
</dbReference>
<evidence type="ECO:0000313" key="2">
    <source>
        <dbReference type="EMBL" id="OCK78783.1"/>
    </source>
</evidence>
<dbReference type="AlphaFoldDB" id="A0A8E2JDU0"/>
<protein>
    <submittedName>
        <fullName evidence="2">Uncharacterized protein</fullName>
    </submittedName>
</protein>
<keyword evidence="3" id="KW-1185">Reference proteome</keyword>
<organism evidence="2 3">
    <name type="scientific">Lepidopterella palustris CBS 459.81</name>
    <dbReference type="NCBI Taxonomy" id="1314670"/>
    <lineage>
        <taxon>Eukaryota</taxon>
        <taxon>Fungi</taxon>
        <taxon>Dikarya</taxon>
        <taxon>Ascomycota</taxon>
        <taxon>Pezizomycotina</taxon>
        <taxon>Dothideomycetes</taxon>
        <taxon>Pleosporomycetidae</taxon>
        <taxon>Mytilinidiales</taxon>
        <taxon>Argynnaceae</taxon>
        <taxon>Lepidopterella</taxon>
    </lineage>
</organism>
<evidence type="ECO:0000256" key="1">
    <source>
        <dbReference type="SAM" id="MobiDB-lite"/>
    </source>
</evidence>
<name>A0A8E2JDU0_9PEZI</name>
<proteinExistence type="predicted"/>
<evidence type="ECO:0000313" key="3">
    <source>
        <dbReference type="Proteomes" id="UP000250266"/>
    </source>
</evidence>
<reference evidence="2 3" key="1">
    <citation type="journal article" date="2016" name="Nat. Commun.">
        <title>Ectomycorrhizal ecology is imprinted in the genome of the dominant symbiotic fungus Cenococcum geophilum.</title>
        <authorList>
            <consortium name="DOE Joint Genome Institute"/>
            <person name="Peter M."/>
            <person name="Kohler A."/>
            <person name="Ohm R.A."/>
            <person name="Kuo A."/>
            <person name="Krutzmann J."/>
            <person name="Morin E."/>
            <person name="Arend M."/>
            <person name="Barry K.W."/>
            <person name="Binder M."/>
            <person name="Choi C."/>
            <person name="Clum A."/>
            <person name="Copeland A."/>
            <person name="Grisel N."/>
            <person name="Haridas S."/>
            <person name="Kipfer T."/>
            <person name="LaButti K."/>
            <person name="Lindquist E."/>
            <person name="Lipzen A."/>
            <person name="Maire R."/>
            <person name="Meier B."/>
            <person name="Mihaltcheva S."/>
            <person name="Molinier V."/>
            <person name="Murat C."/>
            <person name="Poggeler S."/>
            <person name="Quandt C.A."/>
            <person name="Sperisen C."/>
            <person name="Tritt A."/>
            <person name="Tisserant E."/>
            <person name="Crous P.W."/>
            <person name="Henrissat B."/>
            <person name="Nehls U."/>
            <person name="Egli S."/>
            <person name="Spatafora J.W."/>
            <person name="Grigoriev I.V."/>
            <person name="Martin F.M."/>
        </authorList>
    </citation>
    <scope>NUCLEOTIDE SEQUENCE [LARGE SCALE GENOMIC DNA]</scope>
    <source>
        <strain evidence="2 3">CBS 459.81</strain>
    </source>
</reference>
<gene>
    <name evidence="2" type="ORF">K432DRAFT_84538</name>
</gene>
<sequence length="163" mass="17705">MAARRGDHGLHINPSQLAATTRDTAHLSAGKPKITPRMIVCAWSLRGRAGCKSARCTWPQRVDSMRPSKGPEIYSPTPPLLALNIVLRACGRARRPSLLESLPCHRRHGRALWRLGTAPEERNAATMLIGHTHARAADLLWCGGAWLGKGKLSALPFVTGTPI</sequence>